<keyword evidence="3" id="KW-1185">Reference proteome</keyword>
<dbReference type="Proteomes" id="UP000464524">
    <property type="component" value="Chromosome"/>
</dbReference>
<protein>
    <submittedName>
        <fullName evidence="2">Uncharacterized protein</fullName>
    </submittedName>
</protein>
<sequence length="85" mass="9493">MFNIVLLVLAVLVSIWPLTMIANGDISFDRHGGSISLLLGLILLALLCSKSILLIIVRPFVRNNPSLKERLYSDCWTLFLGPVRK</sequence>
<evidence type="ECO:0000313" key="2">
    <source>
        <dbReference type="EMBL" id="QHJ11582.1"/>
    </source>
</evidence>
<organism evidence="2 3">
    <name type="scientific">Paraglaciecola mesophila</name>
    <dbReference type="NCBI Taxonomy" id="197222"/>
    <lineage>
        <taxon>Bacteria</taxon>
        <taxon>Pseudomonadati</taxon>
        <taxon>Pseudomonadota</taxon>
        <taxon>Gammaproteobacteria</taxon>
        <taxon>Alteromonadales</taxon>
        <taxon>Alteromonadaceae</taxon>
        <taxon>Paraglaciecola</taxon>
    </lineage>
</organism>
<dbReference type="EMBL" id="CP047656">
    <property type="protein sequence ID" value="QHJ11582.1"/>
    <property type="molecule type" value="Genomic_DNA"/>
</dbReference>
<accession>A0A857JJU4</accession>
<reference evidence="2 3" key="1">
    <citation type="submission" date="2019-12" db="EMBL/GenBank/DDBJ databases">
        <title>Genome sequencing and assembly of endphytes of Porphyra tenera.</title>
        <authorList>
            <person name="Park J.M."/>
            <person name="Shin R."/>
            <person name="Jo S.H."/>
        </authorList>
    </citation>
    <scope>NUCLEOTIDE SEQUENCE [LARGE SCALE GENOMIC DNA]</scope>
    <source>
        <strain evidence="2 3">GPM4</strain>
    </source>
</reference>
<dbReference type="KEGG" id="pmes:FX988_01816"/>
<name>A0A857JJU4_9ALTE</name>
<evidence type="ECO:0000313" key="3">
    <source>
        <dbReference type="Proteomes" id="UP000464524"/>
    </source>
</evidence>
<keyword evidence="1" id="KW-0472">Membrane</keyword>
<evidence type="ECO:0000256" key="1">
    <source>
        <dbReference type="SAM" id="Phobius"/>
    </source>
</evidence>
<proteinExistence type="predicted"/>
<keyword evidence="1" id="KW-0812">Transmembrane</keyword>
<gene>
    <name evidence="2" type="ORF">FX988_01816</name>
</gene>
<feature type="transmembrane region" description="Helical" evidence="1">
    <location>
        <begin position="34"/>
        <end position="61"/>
    </location>
</feature>
<keyword evidence="1" id="KW-1133">Transmembrane helix</keyword>
<dbReference type="AlphaFoldDB" id="A0A857JJU4"/>